<dbReference type="SUPFAM" id="SSF103473">
    <property type="entry name" value="MFS general substrate transporter"/>
    <property type="match status" value="1"/>
</dbReference>
<keyword evidence="5 6" id="KW-0472">Membrane</keyword>
<keyword evidence="4 6" id="KW-1133">Transmembrane helix</keyword>
<dbReference type="InterPro" id="IPR020846">
    <property type="entry name" value="MFS_dom"/>
</dbReference>
<feature type="transmembrane region" description="Helical" evidence="6">
    <location>
        <begin position="357"/>
        <end position="383"/>
    </location>
</feature>
<proteinExistence type="predicted"/>
<feature type="domain" description="Major facilitator superfamily (MFS) profile" evidence="7">
    <location>
        <begin position="9"/>
        <end position="455"/>
    </location>
</feature>
<comment type="subcellular location">
    <subcellularLocation>
        <location evidence="1">Membrane</location>
        <topology evidence="1">Multi-pass membrane protein</topology>
    </subcellularLocation>
</comment>
<evidence type="ECO:0000259" key="7">
    <source>
        <dbReference type="PROSITE" id="PS50850"/>
    </source>
</evidence>
<feature type="transmembrane region" description="Helical" evidence="6">
    <location>
        <begin position="296"/>
        <end position="318"/>
    </location>
</feature>
<sequence length="463" mass="47689">MKTTPSLAILLACSFAFIIVQLDVTIVNVALPEIGRELRAGVDQLQWVVDAYTLGFAVFLLSAGAMGDRFGSRSVFLAGFALFTAASLACAVAPDASLLNLARAVQGIGAALLVPSSLAILNAVYAHDRPMLAKAIAWWTAAGGVSIAAGPVLGGLLMSALGWRSIFWVNVPICIIGFWLTLRVVPKLHHDGPARAFDVPGQLLAVVALTAFIGAVIEIHALGLTHAAVLGGLAVALVAGALFLRVERRSAAPMLPLQLFSQRGFTPAVLFGVFVNFAYYGVIFVLSFYLQKVRGFSVLHAGLIFLPLTGTFIFSNIASGWLQARTGSRTPMIIGGLIGASGYALLGLFGISDHAGFWAMLPGLALIPAGMGLAVPAMTTAILASVERSKAGTASAVLNTARQVGGAMGVAVYGALVAAPASAAILRGIEVAMTVSTALLLLGALLAVYGIAPHGAPATRPAN</sequence>
<dbReference type="PANTHER" id="PTHR42718">
    <property type="entry name" value="MAJOR FACILITATOR SUPERFAMILY MULTIDRUG TRANSPORTER MFSC"/>
    <property type="match status" value="1"/>
</dbReference>
<feature type="transmembrane region" description="Helical" evidence="6">
    <location>
        <begin position="223"/>
        <end position="244"/>
    </location>
</feature>
<keyword evidence="2" id="KW-0813">Transport</keyword>
<dbReference type="AlphaFoldDB" id="A0A6I2KT86"/>
<feature type="transmembrane region" description="Helical" evidence="6">
    <location>
        <begin position="265"/>
        <end position="290"/>
    </location>
</feature>
<organism evidence="8 9">
    <name type="scientific">Duganella guangzhouensis</name>
    <dbReference type="NCBI Taxonomy" id="2666084"/>
    <lineage>
        <taxon>Bacteria</taxon>
        <taxon>Pseudomonadati</taxon>
        <taxon>Pseudomonadota</taxon>
        <taxon>Betaproteobacteria</taxon>
        <taxon>Burkholderiales</taxon>
        <taxon>Oxalobacteraceae</taxon>
        <taxon>Telluria group</taxon>
        <taxon>Duganella</taxon>
    </lineage>
</organism>
<feature type="transmembrane region" description="Helical" evidence="6">
    <location>
        <begin position="137"/>
        <end position="160"/>
    </location>
</feature>
<evidence type="ECO:0000313" key="8">
    <source>
        <dbReference type="EMBL" id="MRW88622.1"/>
    </source>
</evidence>
<dbReference type="RefSeq" id="WP_154372350.1">
    <property type="nucleotide sequence ID" value="NZ_WKJK01000001.1"/>
</dbReference>
<feature type="transmembrane region" description="Helical" evidence="6">
    <location>
        <begin position="330"/>
        <end position="351"/>
    </location>
</feature>
<comment type="caution">
    <text evidence="8">The sequence shown here is derived from an EMBL/GenBank/DDBJ whole genome shotgun (WGS) entry which is preliminary data.</text>
</comment>
<feature type="transmembrane region" description="Helical" evidence="6">
    <location>
        <begin position="106"/>
        <end position="125"/>
    </location>
</feature>
<feature type="transmembrane region" description="Helical" evidence="6">
    <location>
        <begin position="197"/>
        <end position="217"/>
    </location>
</feature>
<gene>
    <name evidence="8" type="ORF">GJ699_01325</name>
</gene>
<accession>A0A6I2KT86</accession>
<evidence type="ECO:0000256" key="1">
    <source>
        <dbReference type="ARBA" id="ARBA00004141"/>
    </source>
</evidence>
<feature type="transmembrane region" description="Helical" evidence="6">
    <location>
        <begin position="75"/>
        <end position="94"/>
    </location>
</feature>
<dbReference type="Pfam" id="PF07690">
    <property type="entry name" value="MFS_1"/>
    <property type="match status" value="1"/>
</dbReference>
<feature type="transmembrane region" description="Helical" evidence="6">
    <location>
        <begin position="46"/>
        <end position="63"/>
    </location>
</feature>
<evidence type="ECO:0000256" key="6">
    <source>
        <dbReference type="SAM" id="Phobius"/>
    </source>
</evidence>
<evidence type="ECO:0000256" key="5">
    <source>
        <dbReference type="ARBA" id="ARBA00023136"/>
    </source>
</evidence>
<feature type="transmembrane region" description="Helical" evidence="6">
    <location>
        <begin position="166"/>
        <end position="185"/>
    </location>
</feature>
<evidence type="ECO:0000256" key="4">
    <source>
        <dbReference type="ARBA" id="ARBA00022989"/>
    </source>
</evidence>
<protein>
    <submittedName>
        <fullName evidence="8">MFS transporter</fullName>
    </submittedName>
</protein>
<dbReference type="Proteomes" id="UP000433309">
    <property type="component" value="Unassembled WGS sequence"/>
</dbReference>
<dbReference type="GO" id="GO:0022857">
    <property type="term" value="F:transmembrane transporter activity"/>
    <property type="evidence" value="ECO:0007669"/>
    <property type="project" value="InterPro"/>
</dbReference>
<evidence type="ECO:0000256" key="2">
    <source>
        <dbReference type="ARBA" id="ARBA00022448"/>
    </source>
</evidence>
<dbReference type="PANTHER" id="PTHR42718:SF9">
    <property type="entry name" value="MAJOR FACILITATOR SUPERFAMILY MULTIDRUG TRANSPORTER MFSC"/>
    <property type="match status" value="1"/>
</dbReference>
<reference evidence="8 9" key="1">
    <citation type="submission" date="2019-11" db="EMBL/GenBank/DDBJ databases">
        <title>Novel species isolated from a subtropical stream in China.</title>
        <authorList>
            <person name="Lu H."/>
        </authorList>
    </citation>
    <scope>NUCLEOTIDE SEQUENCE [LARGE SCALE GENOMIC DNA]</scope>
    <source>
        <strain evidence="8 9">FT80W</strain>
    </source>
</reference>
<feature type="transmembrane region" description="Helical" evidence="6">
    <location>
        <begin position="431"/>
        <end position="452"/>
    </location>
</feature>
<name>A0A6I2KT86_9BURK</name>
<dbReference type="PROSITE" id="PS50850">
    <property type="entry name" value="MFS"/>
    <property type="match status" value="1"/>
</dbReference>
<evidence type="ECO:0000256" key="3">
    <source>
        <dbReference type="ARBA" id="ARBA00022692"/>
    </source>
</evidence>
<keyword evidence="9" id="KW-1185">Reference proteome</keyword>
<dbReference type="EMBL" id="WKJK01000001">
    <property type="protein sequence ID" value="MRW88622.1"/>
    <property type="molecule type" value="Genomic_DNA"/>
</dbReference>
<dbReference type="CDD" id="cd17321">
    <property type="entry name" value="MFS_MMR_MDR_like"/>
    <property type="match status" value="1"/>
</dbReference>
<evidence type="ECO:0000313" key="9">
    <source>
        <dbReference type="Proteomes" id="UP000433309"/>
    </source>
</evidence>
<dbReference type="InterPro" id="IPR036259">
    <property type="entry name" value="MFS_trans_sf"/>
</dbReference>
<dbReference type="InterPro" id="IPR011701">
    <property type="entry name" value="MFS"/>
</dbReference>
<dbReference type="Gene3D" id="1.20.1250.20">
    <property type="entry name" value="MFS general substrate transporter like domains"/>
    <property type="match status" value="1"/>
</dbReference>
<dbReference type="GO" id="GO:0016020">
    <property type="term" value="C:membrane"/>
    <property type="evidence" value="ECO:0007669"/>
    <property type="project" value="UniProtKB-SubCell"/>
</dbReference>
<dbReference type="Gene3D" id="1.20.1720.10">
    <property type="entry name" value="Multidrug resistance protein D"/>
    <property type="match status" value="1"/>
</dbReference>
<keyword evidence="3 6" id="KW-0812">Transmembrane</keyword>
<feature type="transmembrane region" description="Helical" evidence="6">
    <location>
        <begin position="404"/>
        <end position="425"/>
    </location>
</feature>